<keyword evidence="1" id="KW-0732">Signal</keyword>
<evidence type="ECO:0000313" key="3">
    <source>
        <dbReference type="EMBL" id="MTW16415.1"/>
    </source>
</evidence>
<organism evidence="3 4">
    <name type="scientific">Rhodoplanes serenus</name>
    <dbReference type="NCBI Taxonomy" id="200615"/>
    <lineage>
        <taxon>Bacteria</taxon>
        <taxon>Pseudomonadati</taxon>
        <taxon>Pseudomonadota</taxon>
        <taxon>Alphaproteobacteria</taxon>
        <taxon>Hyphomicrobiales</taxon>
        <taxon>Nitrobacteraceae</taxon>
        <taxon>Rhodoplanes</taxon>
    </lineage>
</organism>
<reference evidence="3 4" key="1">
    <citation type="submission" date="2019-11" db="EMBL/GenBank/DDBJ databases">
        <title>Whole-genome sequence of Rhodoplanes serenus DSM 18633, type strain.</title>
        <authorList>
            <person name="Kyndt J.A."/>
            <person name="Meyer T.E."/>
        </authorList>
    </citation>
    <scope>NUCLEOTIDE SEQUENCE [LARGE SCALE GENOMIC DNA]</scope>
    <source>
        <strain evidence="3 4">DSM 18633</strain>
    </source>
</reference>
<dbReference type="Proteomes" id="UP000438991">
    <property type="component" value="Unassembled WGS sequence"/>
</dbReference>
<accession>A0A9X5ASP0</accession>
<feature type="chain" id="PRO_5040850923" evidence="1">
    <location>
        <begin position="23"/>
        <end position="452"/>
    </location>
</feature>
<dbReference type="PANTHER" id="PTHR37957:SF1">
    <property type="entry name" value="PHYTASE-LIKE DOMAIN-CONTAINING PROTEIN"/>
    <property type="match status" value="1"/>
</dbReference>
<name>A0A9X5ASP0_9BRAD</name>
<protein>
    <submittedName>
        <fullName evidence="3">Glycerophosphodiester phosphodiesterase</fullName>
    </submittedName>
</protein>
<dbReference type="RefSeq" id="WP_155479396.1">
    <property type="nucleotide sequence ID" value="NZ_WNKV01000006.1"/>
</dbReference>
<dbReference type="Pfam" id="PF13449">
    <property type="entry name" value="Phytase-like"/>
    <property type="match status" value="1"/>
</dbReference>
<evidence type="ECO:0000313" key="4">
    <source>
        <dbReference type="Proteomes" id="UP000438991"/>
    </source>
</evidence>
<proteinExistence type="predicted"/>
<evidence type="ECO:0000259" key="2">
    <source>
        <dbReference type="Pfam" id="PF13449"/>
    </source>
</evidence>
<feature type="domain" description="Phytase-like" evidence="2">
    <location>
        <begin position="88"/>
        <end position="423"/>
    </location>
</feature>
<dbReference type="EMBL" id="WNKV01000006">
    <property type="protein sequence ID" value="MTW16415.1"/>
    <property type="molecule type" value="Genomic_DNA"/>
</dbReference>
<comment type="caution">
    <text evidence="3">The sequence shown here is derived from an EMBL/GenBank/DDBJ whole genome shotgun (WGS) entry which is preliminary data.</text>
</comment>
<gene>
    <name evidence="3" type="ORF">GJ689_09340</name>
</gene>
<dbReference type="PANTHER" id="PTHR37957">
    <property type="entry name" value="BLR7070 PROTEIN"/>
    <property type="match status" value="1"/>
</dbReference>
<feature type="signal peptide" evidence="1">
    <location>
        <begin position="1"/>
        <end position="22"/>
    </location>
</feature>
<sequence>MTRHLALATAALALVLATPAHAQQEFPAVLAGHAAFPAATLVDAPADAPADLKMSGKFTTGKRVDAAGSVMGKSNGRPTGLALPFEGQPVQGQSGIKVMPDGSFLVLTDNGFGSKANSPDAMLFFHRFKIDWAIGKVERLETVFLRDPDKKVPFRITHEGTETRYLTGADFDPEGIQPIGDVIWIGEEFGPYLIKADRSGKVLGVFETTADGKPVRSPDHYAVASPGVPNQSGSFNARRSKGYEGFAASKDGRFLYGLLEGPLWDADKKEFENLDGKQAARILEFDVAAEKFTGRFWYYPFEQNGHAIGDFNMLDATTGLVIERDDLEGTADKACPPGATGAATETCFAKPAQFKCVYKIEMTDAMVGKPVRKIGYIDLMKIQDPDKKARKPLAAGVLAFPFFTIENVDRVDEHHIVVGNDNNLPFSSSREPNKADDNELVLLRVEELLKAK</sequence>
<evidence type="ECO:0000256" key="1">
    <source>
        <dbReference type="SAM" id="SignalP"/>
    </source>
</evidence>
<dbReference type="InterPro" id="IPR027372">
    <property type="entry name" value="Phytase-like_dom"/>
</dbReference>
<dbReference type="AlphaFoldDB" id="A0A9X5ASP0"/>